<dbReference type="PANTHER" id="PTHR33495:SF2">
    <property type="entry name" value="ANTI-SIGMA FACTOR ANTAGONIST TM_1081-RELATED"/>
    <property type="match status" value="1"/>
</dbReference>
<protein>
    <recommendedName>
        <fullName evidence="2">Anti-sigma factor antagonist</fullName>
    </recommendedName>
</protein>
<dbReference type="GO" id="GO:0043856">
    <property type="term" value="F:anti-sigma factor antagonist activity"/>
    <property type="evidence" value="ECO:0007669"/>
    <property type="project" value="InterPro"/>
</dbReference>
<sequence>MGPATPLSVSLPPPGGLSIGPFTVAEGRGRLVVTGEIDIATSGELASVLAGLLDGAPPAALELDFGGVRFLDSSGILVLLRAQGRAADRGCRLTVADVQPTVRRVLEITGVLELLGLGIIPAEAADDATPAR</sequence>
<reference evidence="4 5" key="1">
    <citation type="submission" date="2016-06" db="EMBL/GenBank/DDBJ databases">
        <authorList>
            <person name="Kjaerup R.B."/>
            <person name="Dalgaard T.S."/>
            <person name="Juul-Madsen H.R."/>
        </authorList>
    </citation>
    <scope>NUCLEOTIDE SEQUENCE [LARGE SCALE GENOMIC DNA]</scope>
    <source>
        <strain evidence="4 5">DSM 45626</strain>
    </source>
</reference>
<dbReference type="PROSITE" id="PS50801">
    <property type="entry name" value="STAS"/>
    <property type="match status" value="1"/>
</dbReference>
<dbReference type="Proteomes" id="UP000199375">
    <property type="component" value="Unassembled WGS sequence"/>
</dbReference>
<dbReference type="Pfam" id="PF13466">
    <property type="entry name" value="STAS_2"/>
    <property type="match status" value="1"/>
</dbReference>
<evidence type="ECO:0000313" key="4">
    <source>
        <dbReference type="EMBL" id="SCF06172.1"/>
    </source>
</evidence>
<evidence type="ECO:0000313" key="5">
    <source>
        <dbReference type="Proteomes" id="UP000199375"/>
    </source>
</evidence>
<evidence type="ECO:0000256" key="1">
    <source>
        <dbReference type="ARBA" id="ARBA00009013"/>
    </source>
</evidence>
<feature type="domain" description="STAS" evidence="3">
    <location>
        <begin position="31"/>
        <end position="116"/>
    </location>
</feature>
<dbReference type="AlphaFoldDB" id="A0A1C4XCW0"/>
<dbReference type="InterPro" id="IPR002645">
    <property type="entry name" value="STAS_dom"/>
</dbReference>
<organism evidence="4 5">
    <name type="scientific">Micromonospora haikouensis</name>
    <dbReference type="NCBI Taxonomy" id="686309"/>
    <lineage>
        <taxon>Bacteria</taxon>
        <taxon>Bacillati</taxon>
        <taxon>Actinomycetota</taxon>
        <taxon>Actinomycetes</taxon>
        <taxon>Micromonosporales</taxon>
        <taxon>Micromonosporaceae</taxon>
        <taxon>Micromonospora</taxon>
    </lineage>
</organism>
<comment type="similarity">
    <text evidence="1 2">Belongs to the anti-sigma-factor antagonist family.</text>
</comment>
<dbReference type="PANTHER" id="PTHR33495">
    <property type="entry name" value="ANTI-SIGMA FACTOR ANTAGONIST TM_1081-RELATED-RELATED"/>
    <property type="match status" value="1"/>
</dbReference>
<dbReference type="InterPro" id="IPR058548">
    <property type="entry name" value="MlaB-like_STAS"/>
</dbReference>
<dbReference type="CDD" id="cd07043">
    <property type="entry name" value="STAS_anti-anti-sigma_factors"/>
    <property type="match status" value="1"/>
</dbReference>
<gene>
    <name evidence="4" type="ORF">GA0070558_12410</name>
</gene>
<proteinExistence type="inferred from homology"/>
<evidence type="ECO:0000259" key="3">
    <source>
        <dbReference type="PROSITE" id="PS50801"/>
    </source>
</evidence>
<dbReference type="InterPro" id="IPR003658">
    <property type="entry name" value="Anti-sigma_ant"/>
</dbReference>
<dbReference type="EMBL" id="FMCW01000024">
    <property type="protein sequence ID" value="SCF06172.1"/>
    <property type="molecule type" value="Genomic_DNA"/>
</dbReference>
<evidence type="ECO:0000256" key="2">
    <source>
        <dbReference type="RuleBase" id="RU003749"/>
    </source>
</evidence>
<dbReference type="Gene3D" id="3.30.750.24">
    <property type="entry name" value="STAS domain"/>
    <property type="match status" value="1"/>
</dbReference>
<dbReference type="NCBIfam" id="TIGR00377">
    <property type="entry name" value="ant_ant_sig"/>
    <property type="match status" value="1"/>
</dbReference>
<dbReference type="InterPro" id="IPR036513">
    <property type="entry name" value="STAS_dom_sf"/>
</dbReference>
<accession>A0A1C4XCW0</accession>
<dbReference type="SUPFAM" id="SSF52091">
    <property type="entry name" value="SpoIIaa-like"/>
    <property type="match status" value="1"/>
</dbReference>
<name>A0A1C4XCW0_9ACTN</name>